<accession>A0A1G8LCV5</accession>
<gene>
    <name evidence="7" type="ORF">SAMN05444695_108128</name>
</gene>
<feature type="compositionally biased region" description="Polar residues" evidence="5">
    <location>
        <begin position="221"/>
        <end position="233"/>
    </location>
</feature>
<sequence>MALGGFFARHRLAAGVAAPAILGVAAVAAVGLAVSPGPRAIDTQLTTSVTECRDMVTISVAGRGDTPVEGTTKLLVGPNGEPLPAALSSDYASEWVDPVVNAPGGAVGADSYAAVYIAYPANMATYEDAVAAGVENSERVMREIRSACPDTRFAIVGYSEGADVVRRVAMNIGHQEADENGGYGIVDPANVVGVVILADAGRAPGDGPFPGAKNPFGNPDNFDQNYSNGTAPTPGQGAMPDTGGDFGALDGKIASFCSEGDLTCAAPESISLLQLAVNVGRQLNVDALEDEGLTPATGQDVAVVLSGIAFAAFADIQSQGNWMQSDETFLEVLLKVSDPSYQPGEPAQKPAKADSISGEELSPLAYLPQKVFNEIVGLIVTNQNTIPVVMSDPYQLTLGPNATGHHFDYWKDADPANGKPLTSAEYAAAWLTHLAKQAQAGEPIDTSATPDAADIAAAFDAAAATEAAREALPAVAADEKAQATTGGPSAPTTTSSESATAPATDDGTDGPDSAGPESTGPESAGSEVTPTSAAPSTRDTTRSAPTTTTTTTTTTTPPPAPRPGG</sequence>
<evidence type="ECO:0000313" key="7">
    <source>
        <dbReference type="EMBL" id="SDI53501.1"/>
    </source>
</evidence>
<name>A0A1G8LCV5_9NOCA</name>
<dbReference type="Gene3D" id="3.40.50.1820">
    <property type="entry name" value="alpha/beta hydrolase"/>
    <property type="match status" value="1"/>
</dbReference>
<evidence type="ECO:0000256" key="5">
    <source>
        <dbReference type="SAM" id="MobiDB-lite"/>
    </source>
</evidence>
<keyword evidence="6" id="KW-0812">Transmembrane</keyword>
<keyword evidence="6" id="KW-1133">Transmembrane helix</keyword>
<evidence type="ECO:0000313" key="8">
    <source>
        <dbReference type="Proteomes" id="UP000183263"/>
    </source>
</evidence>
<dbReference type="InterPro" id="IPR000675">
    <property type="entry name" value="Cutinase/axe"/>
</dbReference>
<feature type="transmembrane region" description="Helical" evidence="6">
    <location>
        <begin position="12"/>
        <end position="34"/>
    </location>
</feature>
<feature type="region of interest" description="Disordered" evidence="5">
    <location>
        <begin position="219"/>
        <end position="244"/>
    </location>
</feature>
<keyword evidence="8" id="KW-1185">Reference proteome</keyword>
<dbReference type="AlphaFoldDB" id="A0A1G8LCV5"/>
<feature type="compositionally biased region" description="Low complexity" evidence="5">
    <location>
        <begin position="535"/>
        <end position="555"/>
    </location>
</feature>
<dbReference type="OrthoDB" id="3690529at2"/>
<dbReference type="PANTHER" id="PTHR33630">
    <property type="entry name" value="CUTINASE RV1984C-RELATED-RELATED"/>
    <property type="match status" value="1"/>
</dbReference>
<organism evidence="7 8">
    <name type="scientific">Rhodococcus triatomae</name>
    <dbReference type="NCBI Taxonomy" id="300028"/>
    <lineage>
        <taxon>Bacteria</taxon>
        <taxon>Bacillati</taxon>
        <taxon>Actinomycetota</taxon>
        <taxon>Actinomycetes</taxon>
        <taxon>Mycobacteriales</taxon>
        <taxon>Nocardiaceae</taxon>
        <taxon>Rhodococcus</taxon>
    </lineage>
</organism>
<dbReference type="EMBL" id="FNDN01000008">
    <property type="protein sequence ID" value="SDI53501.1"/>
    <property type="molecule type" value="Genomic_DNA"/>
</dbReference>
<protein>
    <submittedName>
        <fullName evidence="7">Cutinase</fullName>
    </submittedName>
</protein>
<dbReference type="Pfam" id="PF01083">
    <property type="entry name" value="Cutinase"/>
    <property type="match status" value="1"/>
</dbReference>
<feature type="region of interest" description="Disordered" evidence="5">
    <location>
        <begin position="473"/>
        <end position="565"/>
    </location>
</feature>
<evidence type="ECO:0000256" key="2">
    <source>
        <dbReference type="ARBA" id="ARBA00022487"/>
    </source>
</evidence>
<keyword evidence="4" id="KW-1015">Disulfide bond</keyword>
<dbReference type="SMART" id="SM01110">
    <property type="entry name" value="Cutinase"/>
    <property type="match status" value="1"/>
</dbReference>
<feature type="compositionally biased region" description="Pro residues" evidence="5">
    <location>
        <begin position="556"/>
        <end position="565"/>
    </location>
</feature>
<keyword evidence="2" id="KW-0719">Serine esterase</keyword>
<dbReference type="InterPro" id="IPR029058">
    <property type="entry name" value="AB_hydrolase_fold"/>
</dbReference>
<evidence type="ECO:0000256" key="1">
    <source>
        <dbReference type="ARBA" id="ARBA00007534"/>
    </source>
</evidence>
<dbReference type="RefSeq" id="WP_072738569.1">
    <property type="nucleotide sequence ID" value="NZ_CP048813.1"/>
</dbReference>
<dbReference type="SUPFAM" id="SSF53474">
    <property type="entry name" value="alpha/beta-Hydrolases"/>
    <property type="match status" value="1"/>
</dbReference>
<dbReference type="PANTHER" id="PTHR33630:SF9">
    <property type="entry name" value="CUTINASE 4"/>
    <property type="match status" value="1"/>
</dbReference>
<evidence type="ECO:0000256" key="4">
    <source>
        <dbReference type="ARBA" id="ARBA00023157"/>
    </source>
</evidence>
<keyword evidence="3" id="KW-0378">Hydrolase</keyword>
<comment type="similarity">
    <text evidence="1">Belongs to the cutinase family.</text>
</comment>
<dbReference type="Proteomes" id="UP000183263">
    <property type="component" value="Unassembled WGS sequence"/>
</dbReference>
<feature type="compositionally biased region" description="Low complexity" evidence="5">
    <location>
        <begin position="483"/>
        <end position="504"/>
    </location>
</feature>
<evidence type="ECO:0000256" key="6">
    <source>
        <dbReference type="SAM" id="Phobius"/>
    </source>
</evidence>
<reference evidence="7 8" key="1">
    <citation type="submission" date="2016-10" db="EMBL/GenBank/DDBJ databases">
        <authorList>
            <person name="de Groot N.N."/>
        </authorList>
    </citation>
    <scope>NUCLEOTIDE SEQUENCE [LARGE SCALE GENOMIC DNA]</scope>
    <source>
        <strain evidence="7 8">DSM 44892</strain>
    </source>
</reference>
<dbReference type="GO" id="GO:0052689">
    <property type="term" value="F:carboxylic ester hydrolase activity"/>
    <property type="evidence" value="ECO:0007669"/>
    <property type="project" value="UniProtKB-KW"/>
</dbReference>
<keyword evidence="6" id="KW-0472">Membrane</keyword>
<evidence type="ECO:0000256" key="3">
    <source>
        <dbReference type="ARBA" id="ARBA00022801"/>
    </source>
</evidence>
<proteinExistence type="inferred from homology"/>